<comment type="caution">
    <text evidence="2">The sequence shown here is derived from an EMBL/GenBank/DDBJ whole genome shotgun (WGS) entry which is preliminary data.</text>
</comment>
<sequence>MTFFQLAWLFFIYSFLGWLGEVLATAVRQRRYLDRGVLGGPWCLIYGISGVLITVGFHELAAERRVFFLFLFSAVLATAVEWIGGHILERTTHARWWDYSHRKFNLDGYICLQASILWGLLGVAAAMWVAPLLLTAFGLMPALLRQVIIWVLVGLLALDGIGTLLTLAGVRHVAPQAEDVHHRLTNITLRMGLWILARTESRMMRAYPQADLTRRKKEKSATFAPGASFYKLFLLFFIGSFLGDIVETIFCKLTMGEWMSRSSLVWGPFSVVWGMALALCTLLMYRYKDKTAGWLFVAGTLLGGAYEYLCSVLSELVFGAVFWDYSHIPFNLGGRVNLLYCFFWGFAAVAWFKIFFPPLSAWIEKLPKRPATAVTWVLIVFMVVDCLVSAAALGRYTARMEGAPPANAIEQTIDEAFPDSYMQRVYPKYKYRG</sequence>
<gene>
    <name evidence="2" type="ORF">H9945_02245</name>
</gene>
<evidence type="ECO:0000313" key="3">
    <source>
        <dbReference type="Proteomes" id="UP000886803"/>
    </source>
</evidence>
<keyword evidence="1" id="KW-0812">Transmembrane</keyword>
<evidence type="ECO:0000313" key="2">
    <source>
        <dbReference type="EMBL" id="HJB41297.1"/>
    </source>
</evidence>
<dbReference type="EMBL" id="DWYG01000023">
    <property type="protein sequence ID" value="HJB41297.1"/>
    <property type="molecule type" value="Genomic_DNA"/>
</dbReference>
<feature type="transmembrane region" description="Helical" evidence="1">
    <location>
        <begin position="305"/>
        <end position="325"/>
    </location>
</feature>
<dbReference type="Pfam" id="PF06541">
    <property type="entry name" value="ABC_trans_CmpB"/>
    <property type="match status" value="2"/>
</dbReference>
<keyword evidence="1" id="KW-1133">Transmembrane helix</keyword>
<feature type="transmembrane region" description="Helical" evidence="1">
    <location>
        <begin position="337"/>
        <end position="356"/>
    </location>
</feature>
<feature type="transmembrane region" description="Helical" evidence="1">
    <location>
        <begin position="229"/>
        <end position="251"/>
    </location>
</feature>
<feature type="transmembrane region" description="Helical" evidence="1">
    <location>
        <begin position="66"/>
        <end position="88"/>
    </location>
</feature>
<reference evidence="2" key="1">
    <citation type="journal article" date="2021" name="PeerJ">
        <title>Extensive microbial diversity within the chicken gut microbiome revealed by metagenomics and culture.</title>
        <authorList>
            <person name="Gilroy R."/>
            <person name="Ravi A."/>
            <person name="Getino M."/>
            <person name="Pursley I."/>
            <person name="Horton D.L."/>
            <person name="Alikhan N.F."/>
            <person name="Baker D."/>
            <person name="Gharbi K."/>
            <person name="Hall N."/>
            <person name="Watson M."/>
            <person name="Adriaenssens E.M."/>
            <person name="Foster-Nyarko E."/>
            <person name="Jarju S."/>
            <person name="Secka A."/>
            <person name="Antonio M."/>
            <person name="Oren A."/>
            <person name="Chaudhuri R.R."/>
            <person name="La Ragione R."/>
            <person name="Hildebrand F."/>
            <person name="Pallen M.J."/>
        </authorList>
    </citation>
    <scope>NUCLEOTIDE SEQUENCE</scope>
    <source>
        <strain evidence="2">ChiBcec8-13705</strain>
    </source>
</reference>
<reference evidence="2" key="2">
    <citation type="submission" date="2021-04" db="EMBL/GenBank/DDBJ databases">
        <authorList>
            <person name="Gilroy R."/>
        </authorList>
    </citation>
    <scope>NUCLEOTIDE SEQUENCE</scope>
    <source>
        <strain evidence="2">ChiBcec8-13705</strain>
    </source>
</reference>
<feature type="transmembrane region" description="Helical" evidence="1">
    <location>
        <begin position="147"/>
        <end position="168"/>
    </location>
</feature>
<feature type="transmembrane region" description="Helical" evidence="1">
    <location>
        <begin position="376"/>
        <end position="394"/>
    </location>
</feature>
<dbReference type="InterPro" id="IPR010540">
    <property type="entry name" value="CmpB_TMEM229"/>
</dbReference>
<feature type="transmembrane region" description="Helical" evidence="1">
    <location>
        <begin position="263"/>
        <end position="285"/>
    </location>
</feature>
<accession>A0A9D2S2A7</accession>
<protein>
    <submittedName>
        <fullName evidence="2">ABC transporter permease</fullName>
    </submittedName>
</protein>
<keyword evidence="1" id="KW-0472">Membrane</keyword>
<dbReference type="Proteomes" id="UP000886803">
    <property type="component" value="Unassembled WGS sequence"/>
</dbReference>
<name>A0A9D2S2A7_9FIRM</name>
<feature type="transmembrane region" description="Helical" evidence="1">
    <location>
        <begin position="6"/>
        <end position="27"/>
    </location>
</feature>
<feature type="transmembrane region" description="Helical" evidence="1">
    <location>
        <begin position="39"/>
        <end position="60"/>
    </location>
</feature>
<organism evidence="2 3">
    <name type="scientific">Candidatus Gemmiger avicola</name>
    <dbReference type="NCBI Taxonomy" id="2838605"/>
    <lineage>
        <taxon>Bacteria</taxon>
        <taxon>Bacillati</taxon>
        <taxon>Bacillota</taxon>
        <taxon>Clostridia</taxon>
        <taxon>Eubacteriales</taxon>
        <taxon>Gemmiger</taxon>
    </lineage>
</organism>
<feature type="transmembrane region" description="Helical" evidence="1">
    <location>
        <begin position="109"/>
        <end position="135"/>
    </location>
</feature>
<proteinExistence type="predicted"/>
<evidence type="ECO:0000256" key="1">
    <source>
        <dbReference type="SAM" id="Phobius"/>
    </source>
</evidence>
<dbReference type="AlphaFoldDB" id="A0A9D2S2A7"/>